<dbReference type="GO" id="GO:0008236">
    <property type="term" value="F:serine-type peptidase activity"/>
    <property type="evidence" value="ECO:0007669"/>
    <property type="project" value="UniProtKB-KW"/>
</dbReference>
<dbReference type="InterPro" id="IPR033855">
    <property type="entry name" value="Protein_C"/>
</dbReference>
<dbReference type="AlphaFoldDB" id="A0A0R3LTJ2"/>
<dbReference type="STRING" id="280332.CQ12_05540"/>
<keyword evidence="4" id="KW-0720">Serine protease</keyword>
<feature type="compositionally biased region" description="Basic and acidic residues" evidence="5">
    <location>
        <begin position="204"/>
        <end position="217"/>
    </location>
</feature>
<evidence type="ECO:0000256" key="4">
    <source>
        <dbReference type="ARBA" id="ARBA00022825"/>
    </source>
</evidence>
<keyword evidence="8" id="KW-1185">Reference proteome</keyword>
<dbReference type="InterPro" id="IPR002142">
    <property type="entry name" value="Peptidase_S49"/>
</dbReference>
<dbReference type="EMBL" id="LLXZ01000049">
    <property type="protein sequence ID" value="KRR11290.1"/>
    <property type="molecule type" value="Genomic_DNA"/>
</dbReference>
<dbReference type="Proteomes" id="UP000050863">
    <property type="component" value="Unassembled WGS sequence"/>
</dbReference>
<feature type="region of interest" description="Disordered" evidence="5">
    <location>
        <begin position="204"/>
        <end position="258"/>
    </location>
</feature>
<accession>A0A0R3LTJ2</accession>
<evidence type="ECO:0000256" key="3">
    <source>
        <dbReference type="ARBA" id="ARBA00022801"/>
    </source>
</evidence>
<evidence type="ECO:0000313" key="7">
    <source>
        <dbReference type="EMBL" id="KRR11290.1"/>
    </source>
</evidence>
<dbReference type="PANTHER" id="PTHR33209:SF1">
    <property type="entry name" value="PEPTIDASE S49 DOMAIN-CONTAINING PROTEIN"/>
    <property type="match status" value="1"/>
</dbReference>
<dbReference type="GO" id="GO:0006508">
    <property type="term" value="P:proteolysis"/>
    <property type="evidence" value="ECO:0007669"/>
    <property type="project" value="UniProtKB-KW"/>
</dbReference>
<protein>
    <recommendedName>
        <fullName evidence="6">Peptidase S49 domain-containing protein</fullName>
    </recommendedName>
</protein>
<gene>
    <name evidence="7" type="ORF">CQ12_05540</name>
</gene>
<proteinExistence type="inferred from homology"/>
<feature type="domain" description="Peptidase S49" evidence="6">
    <location>
        <begin position="250"/>
        <end position="328"/>
    </location>
</feature>
<reference evidence="7 8" key="1">
    <citation type="submission" date="2014-03" db="EMBL/GenBank/DDBJ databases">
        <title>Bradyrhizobium valentinum sp. nov., isolated from effective nodules of Lupinus mariae-josephae, a lupine endemic of basic-lime soils in Eastern Spain.</title>
        <authorList>
            <person name="Duran D."/>
            <person name="Rey L."/>
            <person name="Navarro A."/>
            <person name="Busquets A."/>
            <person name="Imperial J."/>
            <person name="Ruiz-Argueso T."/>
        </authorList>
    </citation>
    <scope>NUCLEOTIDE SEQUENCE [LARGE SCALE GENOMIC DNA]</scope>
    <source>
        <strain evidence="7 8">PAC68</strain>
    </source>
</reference>
<evidence type="ECO:0000313" key="8">
    <source>
        <dbReference type="Proteomes" id="UP000050863"/>
    </source>
</evidence>
<sequence>MTPDERALSNRIGAAQSSASVEVGRRPSESKVELVFSAFEIAGLVYNRPLLVLPEKLPLICAAIEGRTGISVDEQLRQAAEAKISALPAKAQLAVRGPAKSQRPSAPYPRVDGVGIVQVHGSLVNRGAWIGAYSGVTSYEGLRAQLRHALDDPDTKAVILDIDSAGGQAAGAFETATMVRQVAKAKPVVAIVDRHGRERGLCDRQRGARGRCHADQRRRLHRCADAAPRSQRPPGEGGRQAHPDPRRARKADGNPYEALPENVRADLQAEINKFYSMFVDSVVLGRGRLSAQQIRDTEAAVYIGADAIAIGLADRVGDLETVLSELAMLEAPPAAPPVPEQSMVKFTQADLDKACAESHARGRAEAFEEGVTDGGVAAAQARISAIMPLPEAKGREKTAQHLAMQGGIPVAVAKDVLAVTPTDAEALRANNTMGLYLVDDSGGMKYK</sequence>
<keyword evidence="2" id="KW-0645">Protease</keyword>
<comment type="caution">
    <text evidence="7">The sequence shown here is derived from an EMBL/GenBank/DDBJ whole genome shotgun (WGS) entry which is preliminary data.</text>
</comment>
<evidence type="ECO:0000259" key="6">
    <source>
        <dbReference type="Pfam" id="PF01343"/>
    </source>
</evidence>
<evidence type="ECO:0000256" key="5">
    <source>
        <dbReference type="SAM" id="MobiDB-lite"/>
    </source>
</evidence>
<evidence type="ECO:0000256" key="2">
    <source>
        <dbReference type="ARBA" id="ARBA00022670"/>
    </source>
</evidence>
<dbReference type="InterPro" id="IPR029045">
    <property type="entry name" value="ClpP/crotonase-like_dom_sf"/>
</dbReference>
<dbReference type="SUPFAM" id="SSF52096">
    <property type="entry name" value="ClpP/crotonase"/>
    <property type="match status" value="1"/>
</dbReference>
<evidence type="ECO:0000256" key="1">
    <source>
        <dbReference type="ARBA" id="ARBA00008683"/>
    </source>
</evidence>
<feature type="compositionally biased region" description="Basic and acidic residues" evidence="5">
    <location>
        <begin position="239"/>
        <end position="252"/>
    </location>
</feature>
<organism evidence="7 8">
    <name type="scientific">Bradyrhizobium jicamae</name>
    <dbReference type="NCBI Taxonomy" id="280332"/>
    <lineage>
        <taxon>Bacteria</taxon>
        <taxon>Pseudomonadati</taxon>
        <taxon>Pseudomonadota</taxon>
        <taxon>Alphaproteobacteria</taxon>
        <taxon>Hyphomicrobiales</taxon>
        <taxon>Nitrobacteraceae</taxon>
        <taxon>Bradyrhizobium</taxon>
    </lineage>
</organism>
<comment type="similarity">
    <text evidence="1">Belongs to the peptidase S49 family.</text>
</comment>
<name>A0A0R3LTJ2_9BRAD</name>
<dbReference type="Pfam" id="PF01343">
    <property type="entry name" value="Peptidase_S49"/>
    <property type="match status" value="1"/>
</dbReference>
<dbReference type="PANTHER" id="PTHR33209">
    <property type="entry name" value="PROTEASE 4"/>
    <property type="match status" value="1"/>
</dbReference>
<keyword evidence="3" id="KW-0378">Hydrolase</keyword>
<dbReference type="CDD" id="cd07022">
    <property type="entry name" value="S49_Sppa_36K_type"/>
    <property type="match status" value="1"/>
</dbReference>
<dbReference type="Gene3D" id="3.90.226.10">
    <property type="entry name" value="2-enoyl-CoA Hydratase, Chain A, domain 1"/>
    <property type="match status" value="1"/>
</dbReference>
<dbReference type="RefSeq" id="WP_057834787.1">
    <property type="nucleotide sequence ID" value="NZ_LLXZ01000049.1"/>
</dbReference>